<sequence>MGGKFLMSIGKFIKETFDKLVGEGKIAPIKEFTPPPIPEDLNIAIKSGKVRSPTHIISIISDDRGEEPCYAGVPKCTIIENGYGVGDFISLLWFKRSLPRYCTQFIEISIMLCADDGPCVSGVHNSTVTTRARKDLVSYLVSGKYWPLVFLLLKLAYNWSSIWGAIDDAARHFKDAYDRPKHTDTWKSRYGKRGLNAHDHVLFDMEGVGKSNSEKASDIIRDVVSKIYNEKVGDVLGDEKMDIQNSDMYTRLKAQPMKRVKNVALKTPWTRLDRKNRRRIE</sequence>
<dbReference type="STRING" id="3914.A0A0L9V4A3"/>
<evidence type="ECO:0000313" key="2">
    <source>
        <dbReference type="Proteomes" id="UP000053144"/>
    </source>
</evidence>
<evidence type="ECO:0000313" key="1">
    <source>
        <dbReference type="EMBL" id="KOM49772.1"/>
    </source>
</evidence>
<protein>
    <submittedName>
        <fullName evidence="1">Uncharacterized protein</fullName>
    </submittedName>
</protein>
<dbReference type="GO" id="GO:0003878">
    <property type="term" value="F:ATP citrate synthase activity"/>
    <property type="evidence" value="ECO:0007669"/>
    <property type="project" value="TreeGrafter"/>
</dbReference>
<proteinExistence type="predicted"/>
<dbReference type="SUPFAM" id="SSF48256">
    <property type="entry name" value="Citrate synthase"/>
    <property type="match status" value="1"/>
</dbReference>
<dbReference type="PANTHER" id="PTHR23118">
    <property type="entry name" value="ATP-CITRATE SYNTHASE"/>
    <property type="match status" value="1"/>
</dbReference>
<dbReference type="AlphaFoldDB" id="A0A0L9V4A3"/>
<dbReference type="EMBL" id="CM003378">
    <property type="protein sequence ID" value="KOM49772.1"/>
    <property type="molecule type" value="Genomic_DNA"/>
</dbReference>
<dbReference type="InterPro" id="IPR036969">
    <property type="entry name" value="Citrate_synthase_sf"/>
</dbReference>
<dbReference type="Proteomes" id="UP000053144">
    <property type="component" value="Chromosome 8"/>
</dbReference>
<dbReference type="PANTHER" id="PTHR23118:SF42">
    <property type="entry name" value="ATP-CITRATE SYNTHASE"/>
    <property type="match status" value="1"/>
</dbReference>
<name>A0A0L9V4A3_PHAAN</name>
<dbReference type="GO" id="GO:0006085">
    <property type="term" value="P:acetyl-CoA biosynthetic process"/>
    <property type="evidence" value="ECO:0007669"/>
    <property type="project" value="TreeGrafter"/>
</dbReference>
<dbReference type="GO" id="GO:0006633">
    <property type="term" value="P:fatty acid biosynthetic process"/>
    <property type="evidence" value="ECO:0007669"/>
    <property type="project" value="TreeGrafter"/>
</dbReference>
<organism evidence="1 2">
    <name type="scientific">Phaseolus angularis</name>
    <name type="common">Azuki bean</name>
    <name type="synonym">Vigna angularis</name>
    <dbReference type="NCBI Taxonomy" id="3914"/>
    <lineage>
        <taxon>Eukaryota</taxon>
        <taxon>Viridiplantae</taxon>
        <taxon>Streptophyta</taxon>
        <taxon>Embryophyta</taxon>
        <taxon>Tracheophyta</taxon>
        <taxon>Spermatophyta</taxon>
        <taxon>Magnoliopsida</taxon>
        <taxon>eudicotyledons</taxon>
        <taxon>Gunneridae</taxon>
        <taxon>Pentapetalae</taxon>
        <taxon>rosids</taxon>
        <taxon>fabids</taxon>
        <taxon>Fabales</taxon>
        <taxon>Fabaceae</taxon>
        <taxon>Papilionoideae</taxon>
        <taxon>50 kb inversion clade</taxon>
        <taxon>NPAAA clade</taxon>
        <taxon>indigoferoid/millettioid clade</taxon>
        <taxon>Phaseoleae</taxon>
        <taxon>Vigna</taxon>
    </lineage>
</organism>
<dbReference type="GO" id="GO:0005829">
    <property type="term" value="C:cytosol"/>
    <property type="evidence" value="ECO:0007669"/>
    <property type="project" value="TreeGrafter"/>
</dbReference>
<accession>A0A0L9V4A3</accession>
<dbReference type="Gramene" id="KOM49772">
    <property type="protein sequence ID" value="KOM49772"/>
    <property type="gene ID" value="LR48_Vigan08g059900"/>
</dbReference>
<dbReference type="InterPro" id="IPR002020">
    <property type="entry name" value="Citrate_synthase"/>
</dbReference>
<gene>
    <name evidence="1" type="ORF">LR48_Vigan08g059900</name>
</gene>
<reference evidence="2" key="1">
    <citation type="journal article" date="2015" name="Proc. Natl. Acad. Sci. U.S.A.">
        <title>Genome sequencing of adzuki bean (Vigna angularis) provides insight into high starch and low fat accumulation and domestication.</title>
        <authorList>
            <person name="Yang K."/>
            <person name="Tian Z."/>
            <person name="Chen C."/>
            <person name="Luo L."/>
            <person name="Zhao B."/>
            <person name="Wang Z."/>
            <person name="Yu L."/>
            <person name="Li Y."/>
            <person name="Sun Y."/>
            <person name="Li W."/>
            <person name="Chen Y."/>
            <person name="Li Y."/>
            <person name="Zhang Y."/>
            <person name="Ai D."/>
            <person name="Zhao J."/>
            <person name="Shang C."/>
            <person name="Ma Y."/>
            <person name="Wu B."/>
            <person name="Wang M."/>
            <person name="Gao L."/>
            <person name="Sun D."/>
            <person name="Zhang P."/>
            <person name="Guo F."/>
            <person name="Wang W."/>
            <person name="Li Y."/>
            <person name="Wang J."/>
            <person name="Varshney R.K."/>
            <person name="Wang J."/>
            <person name="Ling H.Q."/>
            <person name="Wan P."/>
        </authorList>
    </citation>
    <scope>NUCLEOTIDE SEQUENCE</scope>
    <source>
        <strain evidence="2">cv. Jingnong 6</strain>
    </source>
</reference>